<reference evidence="1" key="1">
    <citation type="submission" date="2021-02" db="EMBL/GenBank/DDBJ databases">
        <authorList>
            <person name="Nowell W R."/>
        </authorList>
    </citation>
    <scope>NUCLEOTIDE SEQUENCE</scope>
    <source>
        <strain evidence="1">Ploen Becks lab</strain>
    </source>
</reference>
<comment type="caution">
    <text evidence="1">The sequence shown here is derived from an EMBL/GenBank/DDBJ whole genome shotgun (WGS) entry which is preliminary data.</text>
</comment>
<sequence>MNSEYGIEKMPNLDELNNSKLKTTFVVDISNYKKNKIPISMSSRQNYFSTIYVNCTKNLGEKDIKMVISRVVGDKILSSKITEKKIRLNSMNTSSLSSLDMCNSTDSSDFTKNCFKNSSISQYGLNNINKNTENFLSISKIFVNGNNQNMTFMTLPKTKLNFKLKKDQENSIFYKSNSSKIQTERGNFFI</sequence>
<evidence type="ECO:0000313" key="1">
    <source>
        <dbReference type="EMBL" id="CAF0877213.1"/>
    </source>
</evidence>
<accession>A0A813XZG4</accession>
<gene>
    <name evidence="1" type="ORF">OXX778_LOCUS10230</name>
</gene>
<proteinExistence type="predicted"/>
<keyword evidence="2" id="KW-1185">Reference proteome</keyword>
<dbReference type="AlphaFoldDB" id="A0A813XZG4"/>
<dbReference type="Proteomes" id="UP000663879">
    <property type="component" value="Unassembled WGS sequence"/>
</dbReference>
<organism evidence="1 2">
    <name type="scientific">Brachionus calyciflorus</name>
    <dbReference type="NCBI Taxonomy" id="104777"/>
    <lineage>
        <taxon>Eukaryota</taxon>
        <taxon>Metazoa</taxon>
        <taxon>Spiralia</taxon>
        <taxon>Gnathifera</taxon>
        <taxon>Rotifera</taxon>
        <taxon>Eurotatoria</taxon>
        <taxon>Monogononta</taxon>
        <taxon>Pseudotrocha</taxon>
        <taxon>Ploima</taxon>
        <taxon>Brachionidae</taxon>
        <taxon>Brachionus</taxon>
    </lineage>
</organism>
<protein>
    <submittedName>
        <fullName evidence="1">Uncharacterized protein</fullName>
    </submittedName>
</protein>
<evidence type="ECO:0000313" key="2">
    <source>
        <dbReference type="Proteomes" id="UP000663879"/>
    </source>
</evidence>
<dbReference type="EMBL" id="CAJNOC010001597">
    <property type="protein sequence ID" value="CAF0877213.1"/>
    <property type="molecule type" value="Genomic_DNA"/>
</dbReference>
<name>A0A813XZG4_9BILA</name>